<organism evidence="2 3">
    <name type="scientific">Roseivirga seohaensis</name>
    <dbReference type="NCBI Taxonomy" id="1914963"/>
    <lineage>
        <taxon>Bacteria</taxon>
        <taxon>Pseudomonadati</taxon>
        <taxon>Bacteroidota</taxon>
        <taxon>Cytophagia</taxon>
        <taxon>Cytophagales</taxon>
        <taxon>Roseivirgaceae</taxon>
        <taxon>Roseivirga</taxon>
    </lineage>
</organism>
<dbReference type="GO" id="GO:0003824">
    <property type="term" value="F:catalytic activity"/>
    <property type="evidence" value="ECO:0007669"/>
    <property type="project" value="InterPro"/>
</dbReference>
<proteinExistence type="predicted"/>
<evidence type="ECO:0000313" key="3">
    <source>
        <dbReference type="Proteomes" id="UP000075663"/>
    </source>
</evidence>
<gene>
    <name evidence="2" type="ORF">AWW67_08635</name>
</gene>
<evidence type="ECO:0000313" key="2">
    <source>
        <dbReference type="EMBL" id="KYG80878.1"/>
    </source>
</evidence>
<dbReference type="Gene3D" id="3.60.10.10">
    <property type="entry name" value="Endonuclease/exonuclease/phosphatase"/>
    <property type="match status" value="1"/>
</dbReference>
<evidence type="ECO:0000259" key="1">
    <source>
        <dbReference type="Pfam" id="PF03372"/>
    </source>
</evidence>
<name>A0A150XQ48_9BACT</name>
<dbReference type="PROSITE" id="PS51257">
    <property type="entry name" value="PROKAR_LIPOPROTEIN"/>
    <property type="match status" value="1"/>
</dbReference>
<sequence length="308" mass="34788">MKYRLILHKKNIMKLWRSVVVICFLATACGGGDIPTPDPVVETPNYDACLPEVGESTLEVVTWNIENFPVHTNTAVAVKTIIEDTDVDVIALQEITSKSEFNALVDALDGWSGHVEDYAGSQWVGYMYKTSEVTVLTQPENLFPESSNDDYNFAFTSVRRPLYMKFQHINGLTVNIINVHMKCCNGSEDRRRSGAVLLKDYIDTNLPNENVILLGDFNDEIVDQADNVYQNFIDDNANYKFATMPIAQGPSSEWSYPSWPSQIDQILITNELFTKATETLVLKLDNCQTTFESQVSDHRPVMIRLNNN</sequence>
<dbReference type="PANTHER" id="PTHR42834:SF1">
    <property type="entry name" value="ENDONUCLEASE_EXONUCLEASE_PHOSPHATASE FAMILY PROTEIN (AFU_ORTHOLOGUE AFUA_3G09210)"/>
    <property type="match status" value="1"/>
</dbReference>
<dbReference type="STRING" id="1914963.AWW67_08635"/>
<dbReference type="InterPro" id="IPR036691">
    <property type="entry name" value="Endo/exonu/phosph_ase_sf"/>
</dbReference>
<dbReference type="Proteomes" id="UP000075663">
    <property type="component" value="Unassembled WGS sequence"/>
</dbReference>
<feature type="domain" description="Endonuclease/exonuclease/phosphatase" evidence="1">
    <location>
        <begin position="61"/>
        <end position="298"/>
    </location>
</feature>
<dbReference type="Pfam" id="PF03372">
    <property type="entry name" value="Exo_endo_phos"/>
    <property type="match status" value="1"/>
</dbReference>
<dbReference type="AlphaFoldDB" id="A0A150XQ48"/>
<protein>
    <recommendedName>
        <fullName evidence="1">Endonuclease/exonuclease/phosphatase domain-containing protein</fullName>
    </recommendedName>
</protein>
<dbReference type="SUPFAM" id="SSF56219">
    <property type="entry name" value="DNase I-like"/>
    <property type="match status" value="1"/>
</dbReference>
<dbReference type="PANTHER" id="PTHR42834">
    <property type="entry name" value="ENDONUCLEASE/EXONUCLEASE/PHOSPHATASE FAMILY PROTEIN (AFU_ORTHOLOGUE AFUA_3G09210)"/>
    <property type="match status" value="1"/>
</dbReference>
<reference evidence="2 3" key="1">
    <citation type="submission" date="2016-01" db="EMBL/GenBank/DDBJ databases">
        <title>Genome sequencing of Roseivirga seohaensis SW-152.</title>
        <authorList>
            <person name="Selvaratnam C."/>
            <person name="Thevarajoo S."/>
            <person name="Goh K.M."/>
            <person name="Ee R."/>
            <person name="Chan K.-G."/>
            <person name="Chong C.S."/>
        </authorList>
    </citation>
    <scope>NUCLEOTIDE SEQUENCE [LARGE SCALE GENOMIC DNA]</scope>
    <source>
        <strain evidence="2 3">SW-152</strain>
    </source>
</reference>
<dbReference type="EMBL" id="LRPB01000046">
    <property type="protein sequence ID" value="KYG80878.1"/>
    <property type="molecule type" value="Genomic_DNA"/>
</dbReference>
<accession>A0A150XQ48</accession>
<dbReference type="InterPro" id="IPR005135">
    <property type="entry name" value="Endo/exonuclease/phosphatase"/>
</dbReference>
<comment type="caution">
    <text evidence="2">The sequence shown here is derived from an EMBL/GenBank/DDBJ whole genome shotgun (WGS) entry which is preliminary data.</text>
</comment>